<dbReference type="Pfam" id="PF00373">
    <property type="entry name" value="FERM_M"/>
    <property type="match status" value="1"/>
</dbReference>
<evidence type="ECO:0000313" key="6">
    <source>
        <dbReference type="RefSeq" id="XP_028249578.1"/>
    </source>
</evidence>
<accession>A0A6P7H5E8</accession>
<name>A0A6P7H5E8_9TELE</name>
<dbReference type="SUPFAM" id="SSF50156">
    <property type="entry name" value="PDZ domain-like"/>
    <property type="match status" value="1"/>
</dbReference>
<dbReference type="SMART" id="SM00228">
    <property type="entry name" value="PDZ"/>
    <property type="match status" value="1"/>
</dbReference>
<dbReference type="SUPFAM" id="SSF47031">
    <property type="entry name" value="Second domain of FERM"/>
    <property type="match status" value="1"/>
</dbReference>
<feature type="compositionally biased region" description="Low complexity" evidence="1">
    <location>
        <begin position="839"/>
        <end position="852"/>
    </location>
</feature>
<dbReference type="Gene3D" id="3.10.20.90">
    <property type="entry name" value="Phosphatidylinositol 3-kinase Catalytic Subunit, Chain A, domain 1"/>
    <property type="match status" value="1"/>
</dbReference>
<dbReference type="CDD" id="cd06769">
    <property type="entry name" value="PDZ_FRMPD1_3_4-like"/>
    <property type="match status" value="1"/>
</dbReference>
<dbReference type="PROSITE" id="PS50020">
    <property type="entry name" value="WW_DOMAIN_2"/>
    <property type="match status" value="1"/>
</dbReference>
<feature type="compositionally biased region" description="Basic and acidic residues" evidence="1">
    <location>
        <begin position="999"/>
        <end position="1014"/>
    </location>
</feature>
<dbReference type="InterPro" id="IPR035963">
    <property type="entry name" value="FERM_2"/>
</dbReference>
<evidence type="ECO:0000259" key="2">
    <source>
        <dbReference type="PROSITE" id="PS50020"/>
    </source>
</evidence>
<dbReference type="SMART" id="SM00295">
    <property type="entry name" value="B41"/>
    <property type="match status" value="1"/>
</dbReference>
<feature type="compositionally biased region" description="Low complexity" evidence="1">
    <location>
        <begin position="742"/>
        <end position="754"/>
    </location>
</feature>
<feature type="domain" description="FERM" evidence="3">
    <location>
        <begin position="204"/>
        <end position="519"/>
    </location>
</feature>
<dbReference type="PANTHER" id="PTHR46221:SF4">
    <property type="entry name" value="FERM AND PDZ DOMAIN-CONTAINING PROTEIN 4"/>
    <property type="match status" value="1"/>
</dbReference>
<feature type="region of interest" description="Disordered" evidence="1">
    <location>
        <begin position="1098"/>
        <end position="1129"/>
    </location>
</feature>
<dbReference type="PROSITE" id="PS50057">
    <property type="entry name" value="FERM_3"/>
    <property type="match status" value="1"/>
</dbReference>
<dbReference type="Pfam" id="PF21477">
    <property type="entry name" value="FERM_C_FAK1"/>
    <property type="match status" value="1"/>
</dbReference>
<dbReference type="CDD" id="cd14473">
    <property type="entry name" value="FERM_B-lobe"/>
    <property type="match status" value="1"/>
</dbReference>
<evidence type="ECO:0000259" key="4">
    <source>
        <dbReference type="PROSITE" id="PS50106"/>
    </source>
</evidence>
<dbReference type="OrthoDB" id="5859304at2759"/>
<dbReference type="CDD" id="cd13183">
    <property type="entry name" value="FERM_C_FRMPD1_FRMPD3_FRMPD4"/>
    <property type="match status" value="1"/>
</dbReference>
<sequence length="1651" mass="182318">MDVFSFVKMPKLSGHRTKSSGWPPPSGTWSASQGPPNGWDMGTNREGRDCYINHVSQSSSLEEVRLDGDKFVPPAPRKVEMRRDPVLGFGFVAGSEKPVVVRSVTPGGPSEGKLVPGDEIIMINDEPVSSAPRERVIDLVRSCKESILLTVVQPYPSPKSAFISAAKKAKLKTNPVKVRFAEEVIINGQVPETVKDNSLLFMPNVLKVYLENGQTKSFRFDSNTSIKDVILTLQEKLSIKSIEHFSLMLEQRAEGSASKLMLLHEQEMLTQVTQRPGSHKMKCFFRITFVPKDPVELLKRDAVAFEYLYVQSCNDVVLERFGSELKYDTALRLAALQMYILTINTKQSQKVSLKYIEKEWGLALFLPPAVLSSMKEKNIKKALTHILKTNQNLVPPGKKLTALQAKVHYLKYLSDLRLYGGRVFKSTLVQGEKHTEVTLLVGPKYGISHVINTKTNLVALLADFSHVNRIEMYTEDENRVRVELHVLDVKPITLLMESVDAMNLACLTAGYYRLLVDSRRSIFNVAKNTDSMETSHAARVKQNYQAIECTYSTPHKGSDDRNNQRCSQDYADQECEFLDHSRCESQPVYVTEIHQPQHLMHMSERAECCRIPCSQTYLNVPRQKPQDSRSAKVSFIFGDPPLDSINPQNLGYQRLMDEGPEILDNHSHMYRRLEEDYRMMDAIEDGYQYSTKIFGPTECIEEPLLHDICYAETTDDAEDEDDISCEEDMVMSDIDKPTLLSLSGSSDDIIDLTSLPPPPEGNDEEDNDVLLHSLNMAIAAPPPGFRDSSDEEEQQGAQGARNDIPVSLIDSVPTHGAEGPGEPLDDAVVSTLQALEALAASEEQSPAQSESSTGVQISRAFSPESSDSGNETNSSEMTESSELATAQRHSENHLRLHMAMAEGYHAVNEEKAEVSTASDGGAGAAQYDPQEPQEEEAKSSAVASSQMFHSDGGEMEPETMEIKSVSEYFTKMHMGSVMSRQRGKQRETDSRIQGDTCDSADKSHVVSQDPAKEEPTHLVGRYNAFTVRDSYYVNQLDLGRIHFKDRHQKWQQRVPGNKMAENLAPECVNDSQASHADRLTAKGEKQDLDERSQQLNAHLLSPSKGPVPAEGDTTSQESEQQQMKLPPSEQDVTRLYEYHVSKRMSSIQSEGLHSLQSSQCSSIDAGCSTGSSSCVTPMDSPLCATDNMHVLSESSLKGLSYVTAEEKAYGAPGHGKAGHPVDPTLLRKIHAATSVEPGFGITRDGSHRMPKIKETTACTQLKKAGKESSLALCNETSTTTTIMSPSSLQSSTEPSGLTQVGLEPDPEAMAFPSSGSSHDPTTGSLMKPRRVRMLRRSWSTLMPGSRSLEVLLEKTKATLTGKQEGQSKDPPKVWRTFSAKTLPKSLSQGSVASTLSGRRQPRGVSPLLPESTTVRTDAGTWRCHGPFSHCFLRTKSNSADEDREMPLLDRKGDTKLKGATPMNNMNLEARLAHINSMKGKTYSLHTGFALARKDALEMIGVLRSSVRQMSRGDMPEVNEADMENFSQLLFMQAKVLSGACSQMATEYSSPEELLLTLTHSFHTLCCLTQACMSLVEGLGIERERREVVAKVDAVVMNYVCLLKAAEAASGASPCDQSVNALTHYSATMSAIINTLTHSLKTLLNKKTVILS</sequence>
<dbReference type="InterPro" id="IPR036034">
    <property type="entry name" value="PDZ_sf"/>
</dbReference>
<dbReference type="InterPro" id="IPR041779">
    <property type="entry name" value="FRMPD1/3/4_FERM_C"/>
</dbReference>
<dbReference type="Gene3D" id="2.30.42.10">
    <property type="match status" value="1"/>
</dbReference>
<dbReference type="Gene3D" id="2.30.29.30">
    <property type="entry name" value="Pleckstrin-homology domain (PH domain)/Phosphotyrosine-binding domain (PTB)"/>
    <property type="match status" value="1"/>
</dbReference>
<dbReference type="PANTHER" id="PTHR46221">
    <property type="entry name" value="FERM AND PDZ DOMAIN-CONTAINING PROTEIN FAMILY MEMBER"/>
    <property type="match status" value="1"/>
</dbReference>
<feature type="compositionally biased region" description="Low complexity" evidence="1">
    <location>
        <begin position="870"/>
        <end position="882"/>
    </location>
</feature>
<reference evidence="6" key="1">
    <citation type="submission" date="2025-08" db="UniProtKB">
        <authorList>
            <consortium name="RefSeq"/>
        </authorList>
    </citation>
    <scope>IDENTIFICATION</scope>
</reference>
<dbReference type="InterPro" id="IPR000299">
    <property type="entry name" value="FERM_domain"/>
</dbReference>
<dbReference type="InterPro" id="IPR019748">
    <property type="entry name" value="FERM_central"/>
</dbReference>
<dbReference type="InterPro" id="IPR014352">
    <property type="entry name" value="FERM/acyl-CoA-bd_prot_sf"/>
</dbReference>
<dbReference type="Gene3D" id="1.20.80.10">
    <property type="match status" value="1"/>
</dbReference>
<feature type="compositionally biased region" description="Polar residues" evidence="1">
    <location>
        <begin position="1112"/>
        <end position="1123"/>
    </location>
</feature>
<dbReference type="InParanoid" id="A0A6P7H5E8"/>
<dbReference type="FunFam" id="3.10.20.90:FF:000203">
    <property type="entry name" value="FERM and PDZ domain containing 1"/>
    <property type="match status" value="1"/>
</dbReference>
<dbReference type="FunFam" id="2.30.29.30:FF:000066">
    <property type="entry name" value="FERM and PDZ domain-containing protein 4"/>
    <property type="match status" value="1"/>
</dbReference>
<dbReference type="InterPro" id="IPR049385">
    <property type="entry name" value="FAK1-like_FERM_C"/>
</dbReference>
<feature type="region of interest" description="Disordered" evidence="1">
    <location>
        <begin position="13"/>
        <end position="45"/>
    </location>
</feature>
<dbReference type="SUPFAM" id="SSF54236">
    <property type="entry name" value="Ubiquitin-like"/>
    <property type="match status" value="1"/>
</dbReference>
<dbReference type="InterPro" id="IPR029071">
    <property type="entry name" value="Ubiquitin-like_domsf"/>
</dbReference>
<feature type="region of interest" description="Disordered" evidence="1">
    <location>
        <begin position="742"/>
        <end position="766"/>
    </location>
</feature>
<feature type="compositionally biased region" description="Polar residues" evidence="1">
    <location>
        <begin position="1384"/>
        <end position="1397"/>
    </location>
</feature>
<gene>
    <name evidence="6" type="primary">LOC114426394</name>
</gene>
<feature type="domain" description="WW" evidence="2">
    <location>
        <begin position="33"/>
        <end position="66"/>
    </location>
</feature>
<evidence type="ECO:0000256" key="1">
    <source>
        <dbReference type="SAM" id="MobiDB-lite"/>
    </source>
</evidence>
<feature type="domain" description="PDZ" evidence="4">
    <location>
        <begin position="78"/>
        <end position="155"/>
    </location>
</feature>
<feature type="region of interest" description="Disordered" evidence="1">
    <location>
        <begin position="839"/>
        <end position="888"/>
    </location>
</feature>
<dbReference type="PROSITE" id="PS50106">
    <property type="entry name" value="PDZ"/>
    <property type="match status" value="1"/>
</dbReference>
<protein>
    <submittedName>
        <fullName evidence="6">FERM and PDZ domain-containing protein 4</fullName>
    </submittedName>
</protein>
<evidence type="ECO:0000313" key="5">
    <source>
        <dbReference type="Proteomes" id="UP000515145"/>
    </source>
</evidence>
<dbReference type="RefSeq" id="XP_028249578.1">
    <property type="nucleotide sequence ID" value="XM_028393777.1"/>
</dbReference>
<feature type="region of interest" description="Disordered" evidence="1">
    <location>
        <begin position="977"/>
        <end position="1014"/>
    </location>
</feature>
<organism evidence="5 6">
    <name type="scientific">Parambassis ranga</name>
    <name type="common">Indian glassy fish</name>
    <dbReference type="NCBI Taxonomy" id="210632"/>
    <lineage>
        <taxon>Eukaryota</taxon>
        <taxon>Metazoa</taxon>
        <taxon>Chordata</taxon>
        <taxon>Craniata</taxon>
        <taxon>Vertebrata</taxon>
        <taxon>Euteleostomi</taxon>
        <taxon>Actinopterygii</taxon>
        <taxon>Neopterygii</taxon>
        <taxon>Teleostei</taxon>
        <taxon>Neoteleostei</taxon>
        <taxon>Acanthomorphata</taxon>
        <taxon>Ovalentaria</taxon>
        <taxon>Ambassidae</taxon>
        <taxon>Parambassis</taxon>
    </lineage>
</organism>
<dbReference type="InterPro" id="IPR019749">
    <property type="entry name" value="Band_41_domain"/>
</dbReference>
<dbReference type="Proteomes" id="UP000515145">
    <property type="component" value="Chromosome 21"/>
</dbReference>
<proteinExistence type="predicted"/>
<dbReference type="InterPro" id="IPR011993">
    <property type="entry name" value="PH-like_dom_sf"/>
</dbReference>
<feature type="region of interest" description="Disordered" evidence="1">
    <location>
        <begin position="779"/>
        <end position="825"/>
    </location>
</feature>
<dbReference type="FunFam" id="2.30.42.10:FF:000053">
    <property type="entry name" value="FERM and PDZ domain-containing protein 4"/>
    <property type="match status" value="1"/>
</dbReference>
<dbReference type="InterPro" id="IPR001202">
    <property type="entry name" value="WW_dom"/>
</dbReference>
<keyword evidence="5" id="KW-1185">Reference proteome</keyword>
<dbReference type="Pfam" id="PF00595">
    <property type="entry name" value="PDZ"/>
    <property type="match status" value="1"/>
</dbReference>
<feature type="region of interest" description="Disordered" evidence="1">
    <location>
        <begin position="911"/>
        <end position="957"/>
    </location>
</feature>
<dbReference type="SUPFAM" id="SSF50729">
    <property type="entry name" value="PH domain-like"/>
    <property type="match status" value="1"/>
</dbReference>
<dbReference type="InterPro" id="IPR001478">
    <property type="entry name" value="PDZ"/>
</dbReference>
<dbReference type="GeneID" id="114426394"/>
<evidence type="ECO:0000259" key="3">
    <source>
        <dbReference type="PROSITE" id="PS50057"/>
    </source>
</evidence>
<feature type="region of interest" description="Disordered" evidence="1">
    <location>
        <begin position="1359"/>
        <end position="1410"/>
    </location>
</feature>